<name>A0A8J8NC32_HALGN</name>
<sequence>MWICQLEMSQKSLKICVFRSQLFSKAYLKLSRFEQSLQDHYSFTQSTSQASHIAPIKLSQSAKNLYSQNSYLFKFLIKQWPCKLALISTKHCQALKRLLSLLPLVPHILKLLRIH</sequence>
<reference evidence="1" key="1">
    <citation type="submission" date="2019-06" db="EMBL/GenBank/DDBJ databases">
        <authorList>
            <person name="Zheng W."/>
        </authorList>
    </citation>
    <scope>NUCLEOTIDE SEQUENCE</scope>
    <source>
        <strain evidence="1">QDHG01</strain>
    </source>
</reference>
<organism evidence="1 2">
    <name type="scientific">Halteria grandinella</name>
    <dbReference type="NCBI Taxonomy" id="5974"/>
    <lineage>
        <taxon>Eukaryota</taxon>
        <taxon>Sar</taxon>
        <taxon>Alveolata</taxon>
        <taxon>Ciliophora</taxon>
        <taxon>Intramacronucleata</taxon>
        <taxon>Spirotrichea</taxon>
        <taxon>Stichotrichia</taxon>
        <taxon>Sporadotrichida</taxon>
        <taxon>Halteriidae</taxon>
        <taxon>Halteria</taxon>
    </lineage>
</organism>
<dbReference type="Proteomes" id="UP000785679">
    <property type="component" value="Unassembled WGS sequence"/>
</dbReference>
<evidence type="ECO:0000313" key="2">
    <source>
        <dbReference type="Proteomes" id="UP000785679"/>
    </source>
</evidence>
<dbReference type="AlphaFoldDB" id="A0A8J8NC32"/>
<protein>
    <submittedName>
        <fullName evidence="1">Uncharacterized protein</fullName>
    </submittedName>
</protein>
<gene>
    <name evidence="1" type="ORF">FGO68_gene16197</name>
</gene>
<comment type="caution">
    <text evidence="1">The sequence shown here is derived from an EMBL/GenBank/DDBJ whole genome shotgun (WGS) entry which is preliminary data.</text>
</comment>
<proteinExistence type="predicted"/>
<accession>A0A8J8NC32</accession>
<keyword evidence="2" id="KW-1185">Reference proteome</keyword>
<dbReference type="EMBL" id="RRYP01025455">
    <property type="protein sequence ID" value="TNV71954.1"/>
    <property type="molecule type" value="Genomic_DNA"/>
</dbReference>
<evidence type="ECO:0000313" key="1">
    <source>
        <dbReference type="EMBL" id="TNV71954.1"/>
    </source>
</evidence>